<name>A0A1M5IPA7_9BACT</name>
<feature type="region of interest" description="Disordered" evidence="1">
    <location>
        <begin position="98"/>
        <end position="117"/>
    </location>
</feature>
<protein>
    <submittedName>
        <fullName evidence="2">Uncharacterized protein</fullName>
    </submittedName>
</protein>
<dbReference type="RefSeq" id="WP_073048286.1">
    <property type="nucleotide sequence ID" value="NZ_FQUO01000025.1"/>
</dbReference>
<gene>
    <name evidence="2" type="ORF">SAMN05444008_1252</name>
</gene>
<dbReference type="EMBL" id="FQUO01000025">
    <property type="protein sequence ID" value="SHG30142.1"/>
    <property type="molecule type" value="Genomic_DNA"/>
</dbReference>
<dbReference type="OrthoDB" id="680899at2"/>
<dbReference type="Proteomes" id="UP000184368">
    <property type="component" value="Unassembled WGS sequence"/>
</dbReference>
<evidence type="ECO:0000313" key="2">
    <source>
        <dbReference type="EMBL" id="SHG30142.1"/>
    </source>
</evidence>
<keyword evidence="3" id="KW-1185">Reference proteome</keyword>
<organism evidence="2 3">
    <name type="scientific">Cnuella takakiae</name>
    <dbReference type="NCBI Taxonomy" id="1302690"/>
    <lineage>
        <taxon>Bacteria</taxon>
        <taxon>Pseudomonadati</taxon>
        <taxon>Bacteroidota</taxon>
        <taxon>Chitinophagia</taxon>
        <taxon>Chitinophagales</taxon>
        <taxon>Chitinophagaceae</taxon>
        <taxon>Cnuella</taxon>
    </lineage>
</organism>
<reference evidence="2 3" key="1">
    <citation type="submission" date="2016-11" db="EMBL/GenBank/DDBJ databases">
        <authorList>
            <person name="Jaros S."/>
            <person name="Januszkiewicz K."/>
            <person name="Wedrychowicz H."/>
        </authorList>
    </citation>
    <scope>NUCLEOTIDE SEQUENCE [LARGE SCALE GENOMIC DNA]</scope>
    <source>
        <strain evidence="2 3">DSM 26897</strain>
    </source>
</reference>
<evidence type="ECO:0000256" key="1">
    <source>
        <dbReference type="SAM" id="MobiDB-lite"/>
    </source>
</evidence>
<accession>A0A1M5IPA7</accession>
<proteinExistence type="predicted"/>
<evidence type="ECO:0000313" key="3">
    <source>
        <dbReference type="Proteomes" id="UP000184368"/>
    </source>
</evidence>
<dbReference type="AlphaFoldDB" id="A0A1M5IPA7"/>
<sequence length="117" mass="12897">MDQNTFKLIDGTFTPADAKEVLLSLISSKIQFNQMAAFSLQERQNADVTHHYQRVAELRTVKDAVLDIINLAAAEGYELNITGDFSISLVPGKNEVAEPAPARQLGQNPSEPEHYLA</sequence>